<dbReference type="PROSITE" id="PS51186">
    <property type="entry name" value="GNAT"/>
    <property type="match status" value="1"/>
</dbReference>
<dbReference type="InterPro" id="IPR016181">
    <property type="entry name" value="Acyl_CoA_acyltransferase"/>
</dbReference>
<dbReference type="EMBL" id="JAEPRA010000006">
    <property type="protein sequence ID" value="KAG2184280.1"/>
    <property type="molecule type" value="Genomic_DNA"/>
</dbReference>
<dbReference type="Proteomes" id="UP000612746">
    <property type="component" value="Unassembled WGS sequence"/>
</dbReference>
<dbReference type="InterPro" id="IPR000182">
    <property type="entry name" value="GNAT_dom"/>
</dbReference>
<organism evidence="2 3">
    <name type="scientific">Umbelopsis vinacea</name>
    <dbReference type="NCBI Taxonomy" id="44442"/>
    <lineage>
        <taxon>Eukaryota</taxon>
        <taxon>Fungi</taxon>
        <taxon>Fungi incertae sedis</taxon>
        <taxon>Mucoromycota</taxon>
        <taxon>Mucoromycotina</taxon>
        <taxon>Umbelopsidomycetes</taxon>
        <taxon>Umbelopsidales</taxon>
        <taxon>Umbelopsidaceae</taxon>
        <taxon>Umbelopsis</taxon>
    </lineage>
</organism>
<evidence type="ECO:0000259" key="1">
    <source>
        <dbReference type="PROSITE" id="PS51186"/>
    </source>
</evidence>
<evidence type="ECO:0000313" key="3">
    <source>
        <dbReference type="Proteomes" id="UP000612746"/>
    </source>
</evidence>
<accession>A0A8H7UIF2</accession>
<feature type="domain" description="N-acetyltransferase" evidence="1">
    <location>
        <begin position="71"/>
        <end position="207"/>
    </location>
</feature>
<dbReference type="SUPFAM" id="SSF55729">
    <property type="entry name" value="Acyl-CoA N-acyltransferases (Nat)"/>
    <property type="match status" value="1"/>
</dbReference>
<evidence type="ECO:0000313" key="2">
    <source>
        <dbReference type="EMBL" id="KAG2184280.1"/>
    </source>
</evidence>
<dbReference type="GO" id="GO:0016747">
    <property type="term" value="F:acyltransferase activity, transferring groups other than amino-acyl groups"/>
    <property type="evidence" value="ECO:0007669"/>
    <property type="project" value="InterPro"/>
</dbReference>
<name>A0A8H7UIF2_9FUNG</name>
<reference evidence="2" key="1">
    <citation type="submission" date="2020-12" db="EMBL/GenBank/DDBJ databases">
        <title>Metabolic potential, ecology and presence of endohyphal bacteria is reflected in genomic diversity of Mucoromycotina.</title>
        <authorList>
            <person name="Muszewska A."/>
            <person name="Okrasinska A."/>
            <person name="Steczkiewicz K."/>
            <person name="Drgas O."/>
            <person name="Orlowska M."/>
            <person name="Perlinska-Lenart U."/>
            <person name="Aleksandrzak-Piekarczyk T."/>
            <person name="Szatraj K."/>
            <person name="Zielenkiewicz U."/>
            <person name="Pilsyk S."/>
            <person name="Malc E."/>
            <person name="Mieczkowski P."/>
            <person name="Kruszewska J.S."/>
            <person name="Biernat P."/>
            <person name="Pawlowska J."/>
        </authorList>
    </citation>
    <scope>NUCLEOTIDE SEQUENCE</scope>
    <source>
        <strain evidence="2">WA0000051536</strain>
    </source>
</reference>
<proteinExistence type="predicted"/>
<gene>
    <name evidence="2" type="ORF">INT44_009295</name>
</gene>
<dbReference type="AlphaFoldDB" id="A0A8H7UIF2"/>
<keyword evidence="3" id="KW-1185">Reference proteome</keyword>
<comment type="caution">
    <text evidence="2">The sequence shown here is derived from an EMBL/GenBank/DDBJ whole genome shotgun (WGS) entry which is preliminary data.</text>
</comment>
<sequence length="208" mass="23455">MFAMDHSEIVDWQTFVNQNPWAAQALEQMAGVDEQLPKQCIAVFYVIDTTARKITHQLNAVTWSSDYKFRAAFRNLNWASMERTFKVEDDDILQLENPQTIINDGGEIFFLMHNDVVTGTVALVVENGEYQATWMAVANNYLGLGFTHALLVVITNWARIRGLPGISVLTSTTLGSAVSLYQTHGFQVTHFDEHCSGARYDMSLRLCL</sequence>
<protein>
    <recommendedName>
        <fullName evidence="1">N-acetyltransferase domain-containing protein</fullName>
    </recommendedName>
</protein>
<dbReference type="OrthoDB" id="41532at2759"/>
<dbReference type="Pfam" id="PF13508">
    <property type="entry name" value="Acetyltransf_7"/>
    <property type="match status" value="1"/>
</dbReference>
<dbReference type="Gene3D" id="3.40.630.30">
    <property type="match status" value="1"/>
</dbReference>